<dbReference type="SUPFAM" id="SSF54001">
    <property type="entry name" value="Cysteine proteinases"/>
    <property type="match status" value="1"/>
</dbReference>
<dbReference type="GO" id="GO:0006508">
    <property type="term" value="P:proteolysis"/>
    <property type="evidence" value="ECO:0007669"/>
    <property type="project" value="InterPro"/>
</dbReference>
<evidence type="ECO:0000256" key="1">
    <source>
        <dbReference type="ARBA" id="ARBA00008455"/>
    </source>
</evidence>
<evidence type="ECO:0000259" key="2">
    <source>
        <dbReference type="SMART" id="SM00645"/>
    </source>
</evidence>
<dbReference type="STRING" id="1661398.A0A482VQV6"/>
<gene>
    <name evidence="3" type="ORF">BDFB_014028</name>
</gene>
<dbReference type="PROSITE" id="PS00639">
    <property type="entry name" value="THIOL_PROTEASE_HIS"/>
    <property type="match status" value="1"/>
</dbReference>
<dbReference type="Gene3D" id="3.90.70.10">
    <property type="entry name" value="Cysteine proteinases"/>
    <property type="match status" value="2"/>
</dbReference>
<proteinExistence type="inferred from homology"/>
<dbReference type="EMBL" id="QDEB01073008">
    <property type="protein sequence ID" value="RZC35215.1"/>
    <property type="molecule type" value="Genomic_DNA"/>
</dbReference>
<dbReference type="PRINTS" id="PR00705">
    <property type="entry name" value="PAPAIN"/>
</dbReference>
<organism evidence="3 4">
    <name type="scientific">Asbolus verrucosus</name>
    <name type="common">Desert ironclad beetle</name>
    <dbReference type="NCBI Taxonomy" id="1661398"/>
    <lineage>
        <taxon>Eukaryota</taxon>
        <taxon>Metazoa</taxon>
        <taxon>Ecdysozoa</taxon>
        <taxon>Arthropoda</taxon>
        <taxon>Hexapoda</taxon>
        <taxon>Insecta</taxon>
        <taxon>Pterygota</taxon>
        <taxon>Neoptera</taxon>
        <taxon>Endopterygota</taxon>
        <taxon>Coleoptera</taxon>
        <taxon>Polyphaga</taxon>
        <taxon>Cucujiformia</taxon>
        <taxon>Tenebrionidae</taxon>
        <taxon>Pimeliinae</taxon>
        <taxon>Asbolus</taxon>
    </lineage>
</organism>
<dbReference type="InterPro" id="IPR038765">
    <property type="entry name" value="Papain-like_cys_pep_sf"/>
</dbReference>
<feature type="domain" description="Peptidase C1A papain C-terminal" evidence="2">
    <location>
        <begin position="29"/>
        <end position="159"/>
    </location>
</feature>
<dbReference type="InterPro" id="IPR039417">
    <property type="entry name" value="Peptidase_C1A_papain-like"/>
</dbReference>
<protein>
    <submittedName>
        <fullName evidence="3">Peptidase C1 domain containing protein</fullName>
    </submittedName>
</protein>
<dbReference type="PANTHER" id="PTHR12411">
    <property type="entry name" value="CYSTEINE PROTEASE FAMILY C1-RELATED"/>
    <property type="match status" value="1"/>
</dbReference>
<keyword evidence="4" id="KW-1185">Reference proteome</keyword>
<comment type="similarity">
    <text evidence="1">Belongs to the peptidase C1 family.</text>
</comment>
<dbReference type="AlphaFoldDB" id="A0A482VQV6"/>
<sequence length="160" mass="17309">MAYLNSGKLLKPKVPGKYGKLFVPSDKKPAAEVDWRDKGVVTEVKSQGDFCQSCWCFSSGDELALQKAVDQIGPISAGIHATKIFEYYNGGYLYDPLCSSKSGRGNHAVLIVGYGGNGTHDYWIVKNSFGTTWGDSGYAYLARNAGNNCGIANHALYPVL</sequence>
<name>A0A482VQV6_ASBVE</name>
<reference evidence="3 4" key="1">
    <citation type="submission" date="2017-03" db="EMBL/GenBank/DDBJ databases">
        <title>Genome of the blue death feigning beetle - Asbolus verrucosus.</title>
        <authorList>
            <person name="Rider S.D."/>
        </authorList>
    </citation>
    <scope>NUCLEOTIDE SEQUENCE [LARGE SCALE GENOMIC DNA]</scope>
    <source>
        <strain evidence="3">Butters</strain>
        <tissue evidence="3">Head and leg muscle</tissue>
    </source>
</reference>
<dbReference type="SMART" id="SM00645">
    <property type="entry name" value="Pept_C1"/>
    <property type="match status" value="1"/>
</dbReference>
<evidence type="ECO:0000313" key="4">
    <source>
        <dbReference type="Proteomes" id="UP000292052"/>
    </source>
</evidence>
<comment type="caution">
    <text evidence="3">The sequence shown here is derived from an EMBL/GenBank/DDBJ whole genome shotgun (WGS) entry which is preliminary data.</text>
</comment>
<dbReference type="InterPro" id="IPR025660">
    <property type="entry name" value="Pept_his_AS"/>
</dbReference>
<dbReference type="OrthoDB" id="10253408at2759"/>
<dbReference type="InterPro" id="IPR013128">
    <property type="entry name" value="Peptidase_C1A"/>
</dbReference>
<dbReference type="GO" id="GO:0008234">
    <property type="term" value="F:cysteine-type peptidase activity"/>
    <property type="evidence" value="ECO:0007669"/>
    <property type="project" value="InterPro"/>
</dbReference>
<dbReference type="Pfam" id="PF00112">
    <property type="entry name" value="Peptidase_C1"/>
    <property type="match status" value="2"/>
</dbReference>
<dbReference type="CDD" id="cd02248">
    <property type="entry name" value="Peptidase_C1A"/>
    <property type="match status" value="1"/>
</dbReference>
<evidence type="ECO:0000313" key="3">
    <source>
        <dbReference type="EMBL" id="RZC35215.1"/>
    </source>
</evidence>
<dbReference type="Proteomes" id="UP000292052">
    <property type="component" value="Unassembled WGS sequence"/>
</dbReference>
<dbReference type="InterPro" id="IPR000668">
    <property type="entry name" value="Peptidase_C1A_C"/>
</dbReference>
<accession>A0A482VQV6</accession>